<comment type="subcellular location">
    <subcellularLocation>
        <location evidence="1 8">Cell membrane</location>
        <topology evidence="1 8">Multi-pass membrane protein</topology>
    </subcellularLocation>
</comment>
<feature type="transmembrane region" description="Helical" evidence="8">
    <location>
        <begin position="390"/>
        <end position="413"/>
    </location>
</feature>
<dbReference type="SUPFAM" id="SSF161098">
    <property type="entry name" value="MetI-like"/>
    <property type="match status" value="1"/>
</dbReference>
<feature type="transmembrane region" description="Helical" evidence="8">
    <location>
        <begin position="295"/>
        <end position="315"/>
    </location>
</feature>
<feature type="transmembrane region" description="Helical" evidence="8">
    <location>
        <begin position="349"/>
        <end position="370"/>
    </location>
</feature>
<dbReference type="EMBL" id="JBHLZN010000003">
    <property type="protein sequence ID" value="MFB9886891.1"/>
    <property type="molecule type" value="Genomic_DNA"/>
</dbReference>
<dbReference type="Gene3D" id="1.10.3720.10">
    <property type="entry name" value="MetI-like"/>
    <property type="match status" value="1"/>
</dbReference>
<dbReference type="Pfam" id="PF00528">
    <property type="entry name" value="BPD_transp_1"/>
    <property type="match status" value="1"/>
</dbReference>
<dbReference type="PANTHER" id="PTHR42929:SF5">
    <property type="entry name" value="ABC TRANSPORTER PERMEASE PROTEIN"/>
    <property type="match status" value="1"/>
</dbReference>
<keyword evidence="3 8" id="KW-0813">Transport</keyword>
<dbReference type="PROSITE" id="PS50928">
    <property type="entry name" value="ABC_TM1"/>
    <property type="match status" value="1"/>
</dbReference>
<accession>A0ABV5ZFE6</accession>
<dbReference type="Proteomes" id="UP001589628">
    <property type="component" value="Unassembled WGS sequence"/>
</dbReference>
<evidence type="ECO:0000256" key="3">
    <source>
        <dbReference type="ARBA" id="ARBA00022448"/>
    </source>
</evidence>
<dbReference type="InterPro" id="IPR035906">
    <property type="entry name" value="MetI-like_sf"/>
</dbReference>
<evidence type="ECO:0000256" key="8">
    <source>
        <dbReference type="RuleBase" id="RU363032"/>
    </source>
</evidence>
<name>A0ABV5ZFE6_9GAMM</name>
<dbReference type="RefSeq" id="WP_027312279.1">
    <property type="nucleotide sequence ID" value="NZ_JBHLZN010000003.1"/>
</dbReference>
<gene>
    <name evidence="10" type="ORF">ACFFLH_10735</name>
</gene>
<organism evidence="10 11">
    <name type="scientific">Balneatrix alpica</name>
    <dbReference type="NCBI Taxonomy" id="75684"/>
    <lineage>
        <taxon>Bacteria</taxon>
        <taxon>Pseudomonadati</taxon>
        <taxon>Pseudomonadota</taxon>
        <taxon>Gammaproteobacteria</taxon>
        <taxon>Oceanospirillales</taxon>
        <taxon>Balneatrichaceae</taxon>
        <taxon>Balneatrix</taxon>
    </lineage>
</organism>
<evidence type="ECO:0000256" key="5">
    <source>
        <dbReference type="ARBA" id="ARBA00022692"/>
    </source>
</evidence>
<comment type="similarity">
    <text evidence="2">Belongs to the binding-protein-dependent transport system permease family. CysTW subfamily.</text>
</comment>
<protein>
    <submittedName>
        <fullName evidence="10">ABC transporter permease</fullName>
    </submittedName>
</protein>
<sequence length="424" mass="47388">MDTSLTLAESPAEEKAAQRQQLKQRLKRSQRRQQLKALALVAPLFLFTLLVFLLPIALLLQKAVENPELQRAWPQVSATISDWDGQRLPEASLFLLLEQDIRRSYNDKSLSEAAKRLNTLDAGLRSMIMRTGRQFNRLAPASSAEQAKQRLLDQDQRWGELSTWQAIAEASSPYTSQYLLAALDLQQNSQGEIVAASADQAIYLNIYARTLWMAFIVTLISLLLGFPLAYWLATSPAKQANLLMIGVLLPFWTSLLVRTSAWVVLLQKEGLLNSLLLSLGWVNEPLTLLFNRPGVYLALVHILLPFMVLSLYSVMKAIPPYYMRAALSLGARPSIAFIRVYLPQTLPGVASGFLLCFIMAVGYYITPALIGSPQDQMISYFIAYYTNQTINWGMASALGVFLLLASVLLFVLYSRLAAPQRQLG</sequence>
<feature type="domain" description="ABC transmembrane type-1" evidence="9">
    <location>
        <begin position="207"/>
        <end position="413"/>
    </location>
</feature>
<keyword evidence="11" id="KW-1185">Reference proteome</keyword>
<evidence type="ECO:0000256" key="7">
    <source>
        <dbReference type="ARBA" id="ARBA00023136"/>
    </source>
</evidence>
<dbReference type="InterPro" id="IPR000515">
    <property type="entry name" value="MetI-like"/>
</dbReference>
<evidence type="ECO:0000256" key="4">
    <source>
        <dbReference type="ARBA" id="ARBA00022475"/>
    </source>
</evidence>
<evidence type="ECO:0000313" key="10">
    <source>
        <dbReference type="EMBL" id="MFB9886891.1"/>
    </source>
</evidence>
<evidence type="ECO:0000256" key="2">
    <source>
        <dbReference type="ARBA" id="ARBA00007069"/>
    </source>
</evidence>
<dbReference type="PANTHER" id="PTHR42929">
    <property type="entry name" value="INNER MEMBRANE ABC TRANSPORTER PERMEASE PROTEIN YDCU-RELATED-RELATED"/>
    <property type="match status" value="1"/>
</dbReference>
<feature type="transmembrane region" description="Helical" evidence="8">
    <location>
        <begin position="211"/>
        <end position="233"/>
    </location>
</feature>
<keyword evidence="7 8" id="KW-0472">Membrane</keyword>
<proteinExistence type="inferred from homology"/>
<evidence type="ECO:0000256" key="6">
    <source>
        <dbReference type="ARBA" id="ARBA00022989"/>
    </source>
</evidence>
<reference evidence="10 11" key="1">
    <citation type="submission" date="2024-09" db="EMBL/GenBank/DDBJ databases">
        <authorList>
            <person name="Sun Q."/>
            <person name="Mori K."/>
        </authorList>
    </citation>
    <scope>NUCLEOTIDE SEQUENCE [LARGE SCALE GENOMIC DNA]</scope>
    <source>
        <strain evidence="10 11">ATCC 51285</strain>
    </source>
</reference>
<evidence type="ECO:0000313" key="11">
    <source>
        <dbReference type="Proteomes" id="UP001589628"/>
    </source>
</evidence>
<feature type="transmembrane region" description="Helical" evidence="8">
    <location>
        <begin position="240"/>
        <end position="265"/>
    </location>
</feature>
<keyword evidence="6 8" id="KW-1133">Transmembrane helix</keyword>
<comment type="caution">
    <text evidence="10">The sequence shown here is derived from an EMBL/GenBank/DDBJ whole genome shotgun (WGS) entry which is preliminary data.</text>
</comment>
<evidence type="ECO:0000259" key="9">
    <source>
        <dbReference type="PROSITE" id="PS50928"/>
    </source>
</evidence>
<feature type="transmembrane region" description="Helical" evidence="8">
    <location>
        <begin position="37"/>
        <end position="60"/>
    </location>
</feature>
<keyword evidence="4" id="KW-1003">Cell membrane</keyword>
<keyword evidence="5 8" id="KW-0812">Transmembrane</keyword>
<evidence type="ECO:0000256" key="1">
    <source>
        <dbReference type="ARBA" id="ARBA00004651"/>
    </source>
</evidence>
<dbReference type="CDD" id="cd06261">
    <property type="entry name" value="TM_PBP2"/>
    <property type="match status" value="1"/>
</dbReference>